<dbReference type="Proteomes" id="UP001500967">
    <property type="component" value="Unassembled WGS sequence"/>
</dbReference>
<accession>A0ABN0U824</accession>
<protein>
    <recommendedName>
        <fullName evidence="3">Knr4/Smi1-like domain-containing protein</fullName>
    </recommendedName>
</protein>
<name>A0ABN0U824_9ACTN</name>
<gene>
    <name evidence="1" type="ORF">GCM10009539_29040</name>
</gene>
<evidence type="ECO:0000313" key="2">
    <source>
        <dbReference type="Proteomes" id="UP001500967"/>
    </source>
</evidence>
<evidence type="ECO:0000313" key="1">
    <source>
        <dbReference type="EMBL" id="GAA0241824.1"/>
    </source>
</evidence>
<sequence>MTNSPGWSDEVLAQVRRLWGDHLRPLDAARIHPALSAATRHYLTDVGLPDFEPRWGFECVLDRTDQIVYRGGHGYVDVGGIRGTTLRYGIDIRNDHVFCIDPRGEPVLTAMDPVAMRHERGRNWHGYLNSFEQ</sequence>
<dbReference type="RefSeq" id="WP_344649327.1">
    <property type="nucleotide sequence ID" value="NZ_BAAAGX010000010.1"/>
</dbReference>
<organism evidence="1 2">
    <name type="scientific">Cryptosporangium japonicum</name>
    <dbReference type="NCBI Taxonomy" id="80872"/>
    <lineage>
        <taxon>Bacteria</taxon>
        <taxon>Bacillati</taxon>
        <taxon>Actinomycetota</taxon>
        <taxon>Actinomycetes</taxon>
        <taxon>Cryptosporangiales</taxon>
        <taxon>Cryptosporangiaceae</taxon>
        <taxon>Cryptosporangium</taxon>
    </lineage>
</organism>
<proteinExistence type="predicted"/>
<reference evidence="1 2" key="1">
    <citation type="journal article" date="2019" name="Int. J. Syst. Evol. Microbiol.">
        <title>The Global Catalogue of Microorganisms (GCM) 10K type strain sequencing project: providing services to taxonomists for standard genome sequencing and annotation.</title>
        <authorList>
            <consortium name="The Broad Institute Genomics Platform"/>
            <consortium name="The Broad Institute Genome Sequencing Center for Infectious Disease"/>
            <person name="Wu L."/>
            <person name="Ma J."/>
        </authorList>
    </citation>
    <scope>NUCLEOTIDE SEQUENCE [LARGE SCALE GENOMIC DNA]</scope>
    <source>
        <strain evidence="1 2">JCM 10425</strain>
    </source>
</reference>
<keyword evidence="2" id="KW-1185">Reference proteome</keyword>
<comment type="caution">
    <text evidence="1">The sequence shown here is derived from an EMBL/GenBank/DDBJ whole genome shotgun (WGS) entry which is preliminary data.</text>
</comment>
<evidence type="ECO:0008006" key="3">
    <source>
        <dbReference type="Google" id="ProtNLM"/>
    </source>
</evidence>
<dbReference type="EMBL" id="BAAAGX010000010">
    <property type="protein sequence ID" value="GAA0241824.1"/>
    <property type="molecule type" value="Genomic_DNA"/>
</dbReference>